<evidence type="ECO:0000256" key="2">
    <source>
        <dbReference type="SAM" id="Phobius"/>
    </source>
</evidence>
<keyword evidence="2" id="KW-0812">Transmembrane</keyword>
<evidence type="ECO:0000256" key="1">
    <source>
        <dbReference type="SAM" id="MobiDB-lite"/>
    </source>
</evidence>
<dbReference type="AlphaFoldDB" id="A0ABD2ZBB7"/>
<protein>
    <submittedName>
        <fullName evidence="3">Uncharacterized protein</fullName>
    </submittedName>
</protein>
<gene>
    <name evidence="3" type="ORF">ACH5RR_022522</name>
</gene>
<accession>A0ABD2ZBB7</accession>
<organism evidence="3 4">
    <name type="scientific">Cinchona calisaya</name>
    <dbReference type="NCBI Taxonomy" id="153742"/>
    <lineage>
        <taxon>Eukaryota</taxon>
        <taxon>Viridiplantae</taxon>
        <taxon>Streptophyta</taxon>
        <taxon>Embryophyta</taxon>
        <taxon>Tracheophyta</taxon>
        <taxon>Spermatophyta</taxon>
        <taxon>Magnoliopsida</taxon>
        <taxon>eudicotyledons</taxon>
        <taxon>Gunneridae</taxon>
        <taxon>Pentapetalae</taxon>
        <taxon>asterids</taxon>
        <taxon>lamiids</taxon>
        <taxon>Gentianales</taxon>
        <taxon>Rubiaceae</taxon>
        <taxon>Cinchonoideae</taxon>
        <taxon>Cinchoneae</taxon>
        <taxon>Cinchona</taxon>
    </lineage>
</organism>
<keyword evidence="2" id="KW-0472">Membrane</keyword>
<comment type="caution">
    <text evidence="3">The sequence shown here is derived from an EMBL/GenBank/DDBJ whole genome shotgun (WGS) entry which is preliminary data.</text>
</comment>
<evidence type="ECO:0000313" key="3">
    <source>
        <dbReference type="EMBL" id="KAL3515620.1"/>
    </source>
</evidence>
<keyword evidence="4" id="KW-1185">Reference proteome</keyword>
<sequence>MGPEKKGKGVAKEEGGGGRKERRDGGKRSDRRGVLLVKAGEVMVGGLEIPKFGSSTTTGLDFNFGGVLGAWLVGFIGLLLARVSKPHYLSSFASAEAIDDGDIIDRMMGFGIFIITLSIEGEEGL</sequence>
<dbReference type="Proteomes" id="UP001630127">
    <property type="component" value="Unassembled WGS sequence"/>
</dbReference>
<feature type="transmembrane region" description="Helical" evidence="2">
    <location>
        <begin position="62"/>
        <end position="81"/>
    </location>
</feature>
<keyword evidence="2" id="KW-1133">Transmembrane helix</keyword>
<name>A0ABD2ZBB7_9GENT</name>
<dbReference type="EMBL" id="JBJUIK010000010">
    <property type="protein sequence ID" value="KAL3515620.1"/>
    <property type="molecule type" value="Genomic_DNA"/>
</dbReference>
<proteinExistence type="predicted"/>
<evidence type="ECO:0000313" key="4">
    <source>
        <dbReference type="Proteomes" id="UP001630127"/>
    </source>
</evidence>
<reference evidence="3 4" key="1">
    <citation type="submission" date="2024-11" db="EMBL/GenBank/DDBJ databases">
        <title>A near-complete genome assembly of Cinchona calisaya.</title>
        <authorList>
            <person name="Lian D.C."/>
            <person name="Zhao X.W."/>
            <person name="Wei L."/>
        </authorList>
    </citation>
    <scope>NUCLEOTIDE SEQUENCE [LARGE SCALE GENOMIC DNA]</scope>
    <source>
        <tissue evidence="3">Nenye</tissue>
    </source>
</reference>
<feature type="region of interest" description="Disordered" evidence="1">
    <location>
        <begin position="1"/>
        <end position="32"/>
    </location>
</feature>